<organism evidence="9">
    <name type="scientific">Candidatus Heimdallarchaeum aukensis</name>
    <dbReference type="NCBI Taxonomy" id="2876573"/>
    <lineage>
        <taxon>Archaea</taxon>
        <taxon>Promethearchaeati</taxon>
        <taxon>Candidatus Heimdallarchaeota</taxon>
        <taxon>Candidatus Heimdallarchaeia (ex Rinke et al. 2021) (nom. nud.)</taxon>
        <taxon>Candidatus Heimdallarchaeales</taxon>
        <taxon>Candidatus Heimdallarchaeaceae</taxon>
        <taxon>Candidatus Heimdallarchaeum</taxon>
    </lineage>
</organism>
<evidence type="ECO:0000256" key="8">
    <source>
        <dbReference type="SAM" id="Phobius"/>
    </source>
</evidence>
<evidence type="ECO:0000256" key="7">
    <source>
        <dbReference type="ARBA" id="ARBA00023136"/>
    </source>
</evidence>
<comment type="subcellular location">
    <subcellularLocation>
        <location evidence="1">Cell membrane</location>
        <topology evidence="1">Multi-pass membrane protein</topology>
    </subcellularLocation>
</comment>
<accession>A0A9Y1FKU3</accession>
<evidence type="ECO:0000256" key="3">
    <source>
        <dbReference type="ARBA" id="ARBA00022670"/>
    </source>
</evidence>
<feature type="transmembrane region" description="Helical" evidence="8">
    <location>
        <begin position="115"/>
        <end position="135"/>
    </location>
</feature>
<keyword evidence="7 8" id="KW-0472">Membrane</keyword>
<keyword evidence="2" id="KW-1003">Cell membrane</keyword>
<evidence type="ECO:0008006" key="10">
    <source>
        <dbReference type="Google" id="ProtNLM"/>
    </source>
</evidence>
<dbReference type="GO" id="GO:0008233">
    <property type="term" value="F:peptidase activity"/>
    <property type="evidence" value="ECO:0007669"/>
    <property type="project" value="UniProtKB-KW"/>
</dbReference>
<sequence>MNSETEPLVLRDLIRLEGRSKHVYSLYSFIVVILLTFLLYVVPDYYFLEEITYSTAFSILKLYQFNVRYDGLFIDTSPAIEGSFIGSIIDFFAKFDFHNGQSPVIKAITVNKRFAIVRACTAMQAGALLMALIIVTPAKPWDKVKATSFTILALVLTNFLRIALIVGMTVTLMVDYGTTYDAAWMWSHDVLGKPIGFFGTILFAFIIEGQNVPILNTVSLWIDSLLDLFSSKKDSKKETKKRD</sequence>
<feature type="transmembrane region" description="Helical" evidence="8">
    <location>
        <begin position="190"/>
        <end position="207"/>
    </location>
</feature>
<evidence type="ECO:0000256" key="1">
    <source>
        <dbReference type="ARBA" id="ARBA00004651"/>
    </source>
</evidence>
<evidence type="ECO:0000256" key="2">
    <source>
        <dbReference type="ARBA" id="ARBA00022475"/>
    </source>
</evidence>
<keyword evidence="3" id="KW-0645">Protease</keyword>
<evidence type="ECO:0000256" key="6">
    <source>
        <dbReference type="ARBA" id="ARBA00022989"/>
    </source>
</evidence>
<proteinExistence type="predicted"/>
<dbReference type="InterPro" id="IPR026392">
    <property type="entry name" value="Exo/Archaeosortase_dom"/>
</dbReference>
<name>A0A9Y1FKU3_9ARCH</name>
<dbReference type="AlphaFoldDB" id="A0A9Y1FKU3"/>
<evidence type="ECO:0000313" key="9">
    <source>
        <dbReference type="EMBL" id="UJG39913.1"/>
    </source>
</evidence>
<protein>
    <recommendedName>
        <fullName evidence="10">Exosortase/archaeosortase family protein</fullName>
    </recommendedName>
</protein>
<keyword evidence="5" id="KW-0378">Hydrolase</keyword>
<feature type="transmembrane region" description="Helical" evidence="8">
    <location>
        <begin position="147"/>
        <end position="170"/>
    </location>
</feature>
<gene>
    <name evidence="9" type="ORF">K9W45_08645</name>
</gene>
<dbReference type="NCBIfam" id="NF045528">
    <property type="entry name" value="heimosortase"/>
    <property type="match status" value="1"/>
</dbReference>
<dbReference type="NCBIfam" id="TIGR04178">
    <property type="entry name" value="exo_archaeo"/>
    <property type="match status" value="1"/>
</dbReference>
<reference evidence="9" key="1">
    <citation type="journal article" date="2022" name="Nat. Microbiol.">
        <title>Unique mobile elements and scalable gene flow at the prokaryote-eukaryote boundary revealed by circularized Asgard archaea genomes.</title>
        <authorList>
            <person name="Wu F."/>
            <person name="Speth D.R."/>
            <person name="Philosof A."/>
            <person name="Cremiere A."/>
            <person name="Narayanan A."/>
            <person name="Barco R.A."/>
            <person name="Connon S.A."/>
            <person name="Amend J.P."/>
            <person name="Antoshechkin I.A."/>
            <person name="Orphan V.J."/>
        </authorList>
    </citation>
    <scope>NUCLEOTIDE SEQUENCE</scope>
    <source>
        <strain evidence="9">PM71</strain>
    </source>
</reference>
<evidence type="ECO:0000256" key="4">
    <source>
        <dbReference type="ARBA" id="ARBA00022692"/>
    </source>
</evidence>
<keyword evidence="6 8" id="KW-1133">Transmembrane helix</keyword>
<feature type="transmembrane region" description="Helical" evidence="8">
    <location>
        <begin position="23"/>
        <end position="42"/>
    </location>
</feature>
<evidence type="ECO:0000256" key="5">
    <source>
        <dbReference type="ARBA" id="ARBA00022801"/>
    </source>
</evidence>
<dbReference type="Proteomes" id="UP001201020">
    <property type="component" value="Chromosome"/>
</dbReference>
<keyword evidence="4 8" id="KW-0812">Transmembrane</keyword>
<dbReference type="GO" id="GO:0006508">
    <property type="term" value="P:proteolysis"/>
    <property type="evidence" value="ECO:0007669"/>
    <property type="project" value="UniProtKB-KW"/>
</dbReference>
<dbReference type="GO" id="GO:0005886">
    <property type="term" value="C:plasma membrane"/>
    <property type="evidence" value="ECO:0007669"/>
    <property type="project" value="UniProtKB-SubCell"/>
</dbReference>
<dbReference type="EMBL" id="CP084166">
    <property type="protein sequence ID" value="UJG39913.1"/>
    <property type="molecule type" value="Genomic_DNA"/>
</dbReference>